<dbReference type="PANTHER" id="PTHR45693">
    <property type="entry name" value="TRANSCRIPTION FACTOR TGA9"/>
    <property type="match status" value="1"/>
</dbReference>
<evidence type="ECO:0000256" key="4">
    <source>
        <dbReference type="ARBA" id="ARBA00023125"/>
    </source>
</evidence>
<evidence type="ECO:0000259" key="9">
    <source>
        <dbReference type="PROSITE" id="PS00036"/>
    </source>
</evidence>
<dbReference type="InterPro" id="IPR046347">
    <property type="entry name" value="bZIP_sf"/>
</dbReference>
<evidence type="ECO:0000256" key="5">
    <source>
        <dbReference type="ARBA" id="ARBA00023159"/>
    </source>
</evidence>
<proteinExistence type="inferred from homology"/>
<dbReference type="GO" id="GO:0000976">
    <property type="term" value="F:transcription cis-regulatory region binding"/>
    <property type="evidence" value="ECO:0007669"/>
    <property type="project" value="UniProtKB-ARBA"/>
</dbReference>
<evidence type="ECO:0000256" key="3">
    <source>
        <dbReference type="ARBA" id="ARBA00023015"/>
    </source>
</evidence>
<protein>
    <recommendedName>
        <fullName evidence="9">BZIP domain-containing protein</fullName>
    </recommendedName>
</protein>
<evidence type="ECO:0000256" key="8">
    <source>
        <dbReference type="SAM" id="MobiDB-lite"/>
    </source>
</evidence>
<keyword evidence="3" id="KW-0805">Transcription regulation</keyword>
<keyword evidence="4" id="KW-0238">DNA-binding</keyword>
<dbReference type="InterPro" id="IPR004827">
    <property type="entry name" value="bZIP"/>
</dbReference>
<feature type="region of interest" description="Disordered" evidence="8">
    <location>
        <begin position="1"/>
        <end position="22"/>
    </location>
</feature>
<keyword evidence="7" id="KW-0539">Nucleus</keyword>
<name>A0A444ZGK0_ARAHY</name>
<accession>A0A444ZGK0</accession>
<dbReference type="EMBL" id="SDMP01000014">
    <property type="protein sequence ID" value="RYR13329.1"/>
    <property type="molecule type" value="Genomic_DNA"/>
</dbReference>
<dbReference type="PROSITE" id="PS00036">
    <property type="entry name" value="BZIP_BASIC"/>
    <property type="match status" value="1"/>
</dbReference>
<reference evidence="10 11" key="1">
    <citation type="submission" date="2019-01" db="EMBL/GenBank/DDBJ databases">
        <title>Sequencing of cultivated peanut Arachis hypogaea provides insights into genome evolution and oil improvement.</title>
        <authorList>
            <person name="Chen X."/>
        </authorList>
    </citation>
    <scope>NUCLEOTIDE SEQUENCE [LARGE SCALE GENOMIC DNA]</scope>
    <source>
        <strain evidence="11">cv. Fuhuasheng</strain>
        <tissue evidence="10">Leaves</tissue>
    </source>
</reference>
<comment type="caution">
    <text evidence="10">The sequence shown here is derived from an EMBL/GenBank/DDBJ whole genome shotgun (WGS) entry which is preliminary data.</text>
</comment>
<evidence type="ECO:0000313" key="10">
    <source>
        <dbReference type="EMBL" id="RYR13329.1"/>
    </source>
</evidence>
<dbReference type="STRING" id="3818.A0A444ZGK0"/>
<keyword evidence="6" id="KW-0804">Transcription</keyword>
<dbReference type="AlphaFoldDB" id="A0A444ZGK0"/>
<evidence type="ECO:0000256" key="6">
    <source>
        <dbReference type="ARBA" id="ARBA00023163"/>
    </source>
</evidence>
<dbReference type="PANTHER" id="PTHR45693:SF1">
    <property type="entry name" value="TRANSCRIPTION FACTOR PERIANTHIA"/>
    <property type="match status" value="1"/>
</dbReference>
<evidence type="ECO:0000256" key="7">
    <source>
        <dbReference type="ARBA" id="ARBA00023242"/>
    </source>
</evidence>
<comment type="similarity">
    <text evidence="2">Belongs to the bZIP family.</text>
</comment>
<feature type="domain" description="BZIP" evidence="9">
    <location>
        <begin position="44"/>
        <end position="58"/>
    </location>
</feature>
<organism evidence="10 11">
    <name type="scientific">Arachis hypogaea</name>
    <name type="common">Peanut</name>
    <dbReference type="NCBI Taxonomy" id="3818"/>
    <lineage>
        <taxon>Eukaryota</taxon>
        <taxon>Viridiplantae</taxon>
        <taxon>Streptophyta</taxon>
        <taxon>Embryophyta</taxon>
        <taxon>Tracheophyta</taxon>
        <taxon>Spermatophyta</taxon>
        <taxon>Magnoliopsida</taxon>
        <taxon>eudicotyledons</taxon>
        <taxon>Gunneridae</taxon>
        <taxon>Pentapetalae</taxon>
        <taxon>rosids</taxon>
        <taxon>fabids</taxon>
        <taxon>Fabales</taxon>
        <taxon>Fabaceae</taxon>
        <taxon>Papilionoideae</taxon>
        <taxon>50 kb inversion clade</taxon>
        <taxon>dalbergioids sensu lato</taxon>
        <taxon>Dalbergieae</taxon>
        <taxon>Pterocarpus clade</taxon>
        <taxon>Arachis</taxon>
    </lineage>
</organism>
<dbReference type="SUPFAM" id="SSF57959">
    <property type="entry name" value="Leucine zipper domain"/>
    <property type="match status" value="1"/>
</dbReference>
<keyword evidence="5" id="KW-0010">Activator</keyword>
<dbReference type="FunFam" id="1.20.5.170:FF:000019">
    <property type="entry name" value="BZIP family transcription factor"/>
    <property type="match status" value="1"/>
</dbReference>
<keyword evidence="11" id="KW-1185">Reference proteome</keyword>
<evidence type="ECO:0000256" key="1">
    <source>
        <dbReference type="ARBA" id="ARBA00004123"/>
    </source>
</evidence>
<dbReference type="GO" id="GO:0005634">
    <property type="term" value="C:nucleus"/>
    <property type="evidence" value="ECO:0007669"/>
    <property type="project" value="UniProtKB-SubCell"/>
</dbReference>
<dbReference type="GO" id="GO:0003700">
    <property type="term" value="F:DNA-binding transcription factor activity"/>
    <property type="evidence" value="ECO:0007669"/>
    <property type="project" value="InterPro"/>
</dbReference>
<sequence length="77" mass="8872">MADNSQQTDDKTHCNNRAGNGELVVVDSNDQTKLKHEDQKTLHRLAQNCEAARKIRLRKKAYVQQLENSRVRLAQLE</sequence>
<dbReference type="Pfam" id="PF00170">
    <property type="entry name" value="bZIP_1"/>
    <property type="match status" value="1"/>
</dbReference>
<evidence type="ECO:0000313" key="11">
    <source>
        <dbReference type="Proteomes" id="UP000289738"/>
    </source>
</evidence>
<comment type="subcellular location">
    <subcellularLocation>
        <location evidence="1">Nucleus</location>
    </subcellularLocation>
</comment>
<dbReference type="Gene3D" id="1.20.5.170">
    <property type="match status" value="1"/>
</dbReference>
<dbReference type="Proteomes" id="UP000289738">
    <property type="component" value="Chromosome B04"/>
</dbReference>
<gene>
    <name evidence="10" type="ORF">Ahy_B04g070384</name>
</gene>
<evidence type="ECO:0000256" key="2">
    <source>
        <dbReference type="ARBA" id="ARBA00007163"/>
    </source>
</evidence>